<evidence type="ECO:0000313" key="2">
    <source>
        <dbReference type="EMBL" id="MFC7289999.1"/>
    </source>
</evidence>
<dbReference type="Proteomes" id="UP001596492">
    <property type="component" value="Unassembled WGS sequence"/>
</dbReference>
<evidence type="ECO:0000313" key="3">
    <source>
        <dbReference type="Proteomes" id="UP001596492"/>
    </source>
</evidence>
<dbReference type="InterPro" id="IPR001173">
    <property type="entry name" value="Glyco_trans_2-like"/>
</dbReference>
<protein>
    <submittedName>
        <fullName evidence="2">Glycosyltransferase family 2 protein</fullName>
    </submittedName>
</protein>
<dbReference type="InterPro" id="IPR050834">
    <property type="entry name" value="Glycosyltransf_2"/>
</dbReference>
<gene>
    <name evidence="2" type="ORF">ACFQS8_00060</name>
</gene>
<feature type="domain" description="Glycosyltransferase 2-like" evidence="1">
    <location>
        <begin position="5"/>
        <end position="167"/>
    </location>
</feature>
<dbReference type="PANTHER" id="PTHR43685">
    <property type="entry name" value="GLYCOSYLTRANSFERASE"/>
    <property type="match status" value="1"/>
</dbReference>
<proteinExistence type="predicted"/>
<reference evidence="3" key="1">
    <citation type="journal article" date="2019" name="Int. J. Syst. Evol. Microbiol.">
        <title>The Global Catalogue of Microorganisms (GCM) 10K type strain sequencing project: providing services to taxonomists for standard genome sequencing and annotation.</title>
        <authorList>
            <consortium name="The Broad Institute Genomics Platform"/>
            <consortium name="The Broad Institute Genome Sequencing Center for Infectious Disease"/>
            <person name="Wu L."/>
            <person name="Ma J."/>
        </authorList>
    </citation>
    <scope>NUCLEOTIDE SEQUENCE [LARGE SCALE GENOMIC DNA]</scope>
    <source>
        <strain evidence="3">CCUG 51308</strain>
    </source>
</reference>
<dbReference type="EMBL" id="JBHTBR010000002">
    <property type="protein sequence ID" value="MFC7289999.1"/>
    <property type="molecule type" value="Genomic_DNA"/>
</dbReference>
<comment type="caution">
    <text evidence="2">The sequence shown here is derived from an EMBL/GenBank/DDBJ whole genome shotgun (WGS) entry which is preliminary data.</text>
</comment>
<name>A0ABW2IG74_9PROT</name>
<dbReference type="SUPFAM" id="SSF53448">
    <property type="entry name" value="Nucleotide-diphospho-sugar transferases"/>
    <property type="match status" value="1"/>
</dbReference>
<dbReference type="PANTHER" id="PTHR43685:SF2">
    <property type="entry name" value="GLYCOSYLTRANSFERASE 2-LIKE DOMAIN-CONTAINING PROTEIN"/>
    <property type="match status" value="1"/>
</dbReference>
<accession>A0ABW2IG74</accession>
<keyword evidence="3" id="KW-1185">Reference proteome</keyword>
<dbReference type="RefSeq" id="WP_382164519.1">
    <property type="nucleotide sequence ID" value="NZ_JBHTBR010000002.1"/>
</dbReference>
<dbReference type="Pfam" id="PF00535">
    <property type="entry name" value="Glycos_transf_2"/>
    <property type="match status" value="1"/>
</dbReference>
<organism evidence="2 3">
    <name type="scientific">Hirschia litorea</name>
    <dbReference type="NCBI Taxonomy" id="1199156"/>
    <lineage>
        <taxon>Bacteria</taxon>
        <taxon>Pseudomonadati</taxon>
        <taxon>Pseudomonadota</taxon>
        <taxon>Alphaproteobacteria</taxon>
        <taxon>Hyphomonadales</taxon>
        <taxon>Hyphomonadaceae</taxon>
        <taxon>Hirschia</taxon>
    </lineage>
</organism>
<evidence type="ECO:0000259" key="1">
    <source>
        <dbReference type="Pfam" id="PF00535"/>
    </source>
</evidence>
<sequence length="379" mass="43351">MEKTSVILPTFNREDFLVEALESLLGQTLPPAEILVMDDGSTDNTYQRMQAYSDKIRYIKKSNTGKADTLNQALKLVQNPLVWIMDDDDIALPNALLDMTKLLDGKLDTGIAYGRYNRFHLDAKTGERIIQDGGYWAECDGETFFQTTLQDFFVHHPGMLVRKSAYEAAGNFSLEYPRLEDYEMLVRLAQVTKSERTESTIFLQRQHDGDRVDGLAADKRFDRWISEEKQFFTKLYSSLPLSAYSTSNSSQKVTPPSLEREALIQRGVVMARKKLWNLALQDLERASYIHDSPNDNLSDLETNALRQILFSKYGSEEFLSDQTILPHLKKIRKIGPIGRAITNTIGRGQLWFIRSSLQSGKLTTSYRHLVNMTSLWLTR</sequence>
<dbReference type="Gene3D" id="3.90.550.10">
    <property type="entry name" value="Spore Coat Polysaccharide Biosynthesis Protein SpsA, Chain A"/>
    <property type="match status" value="1"/>
</dbReference>
<dbReference type="InterPro" id="IPR029044">
    <property type="entry name" value="Nucleotide-diphossugar_trans"/>
</dbReference>